<sequence>MDHFIPFPYMGTKRKATTSMAVQEKKLKTSCAAPVAAAPEVHDENEDDDNGDDDDDDDDEDEFEYEEDSSDTEHRAQRSDNRPLCSRQTCTHDSNRARLESIQIRSLREKIAQLQTELYAEKKGRLDLLVIVEGLQKEVRRLAIERVNDKKEVMRSIELNNAAINELKDNFEAVEEDIEVIKEDVDLNKVAIDVNKTSLERVELHNSSLEHRLRRQETDLSTFFELRKGIFEDDGNFFDGDGNVLDDDGNVLDDDGIVLDDDGIVLDDEGIVLEG</sequence>
<reference evidence="3 4" key="1">
    <citation type="journal article" date="2011" name="Genome Biol.">
        <title>Comparative genome sequence analysis underscores mycoparasitism as the ancestral life style of Trichoderma.</title>
        <authorList>
            <person name="Kubicek C.P."/>
            <person name="Herrera-Estrella A."/>
            <person name="Seidl-Seiboth V."/>
            <person name="Martinez D.A."/>
            <person name="Druzhinina I.S."/>
            <person name="Thon M."/>
            <person name="Zeilinger S."/>
            <person name="Casas-Flores S."/>
            <person name="Horwitz B.A."/>
            <person name="Mukherjee P.K."/>
            <person name="Mukherjee M."/>
            <person name="Kredics L."/>
            <person name="Alcaraz L.D."/>
            <person name="Aerts A."/>
            <person name="Antal Z."/>
            <person name="Atanasova L."/>
            <person name="Cervantes-Badillo M.G."/>
            <person name="Challacombe J."/>
            <person name="Chertkov O."/>
            <person name="McCluskey K."/>
            <person name="Coulpier F."/>
            <person name="Deshpande N."/>
            <person name="von Doehren H."/>
            <person name="Ebbole D.J."/>
            <person name="Esquivel-Naranjo E.U."/>
            <person name="Fekete E."/>
            <person name="Flipphi M."/>
            <person name="Glaser F."/>
            <person name="Gomez-Rodriguez E.Y."/>
            <person name="Gruber S."/>
            <person name="Han C."/>
            <person name="Henrissat B."/>
            <person name="Hermosa R."/>
            <person name="Hernandez-Onate M."/>
            <person name="Karaffa L."/>
            <person name="Kosti I."/>
            <person name="Le Crom S."/>
            <person name="Lindquist E."/>
            <person name="Lucas S."/>
            <person name="Luebeck M."/>
            <person name="Luebeck P.S."/>
            <person name="Margeot A."/>
            <person name="Metz B."/>
            <person name="Misra M."/>
            <person name="Nevalainen H."/>
            <person name="Omann M."/>
            <person name="Packer N."/>
            <person name="Perrone G."/>
            <person name="Uresti-Rivera E.E."/>
            <person name="Salamov A."/>
            <person name="Schmoll M."/>
            <person name="Seiboth B."/>
            <person name="Shapiro H."/>
            <person name="Sukno S."/>
            <person name="Tamayo-Ramos J.A."/>
            <person name="Tisch D."/>
            <person name="Wiest A."/>
            <person name="Wilkinson H.H."/>
            <person name="Zhang M."/>
            <person name="Coutinho P.M."/>
            <person name="Kenerley C.M."/>
            <person name="Monte E."/>
            <person name="Baker S.E."/>
            <person name="Grigoriev I.V."/>
        </authorList>
    </citation>
    <scope>NUCLEOTIDE SEQUENCE [LARGE SCALE GENOMIC DNA]</scope>
    <source>
        <strain evidence="4">Gv29-8 / FGSC 10586</strain>
    </source>
</reference>
<dbReference type="HOGENOM" id="CLU_1012147_0_0_1"/>
<protein>
    <submittedName>
        <fullName evidence="3">Uncharacterized protein</fullName>
    </submittedName>
</protein>
<accession>G9MIC3</accession>
<organism evidence="3 4">
    <name type="scientific">Hypocrea virens (strain Gv29-8 / FGSC 10586)</name>
    <name type="common">Gliocladium virens</name>
    <name type="synonym">Trichoderma virens</name>
    <dbReference type="NCBI Taxonomy" id="413071"/>
    <lineage>
        <taxon>Eukaryota</taxon>
        <taxon>Fungi</taxon>
        <taxon>Dikarya</taxon>
        <taxon>Ascomycota</taxon>
        <taxon>Pezizomycotina</taxon>
        <taxon>Sordariomycetes</taxon>
        <taxon>Hypocreomycetidae</taxon>
        <taxon>Hypocreales</taxon>
        <taxon>Hypocreaceae</taxon>
        <taxon>Trichoderma</taxon>
    </lineage>
</organism>
<name>G9MIC3_HYPVG</name>
<evidence type="ECO:0000256" key="1">
    <source>
        <dbReference type="SAM" id="Coils"/>
    </source>
</evidence>
<feature type="compositionally biased region" description="Basic and acidic residues" evidence="2">
    <location>
        <begin position="71"/>
        <end position="81"/>
    </location>
</feature>
<dbReference type="InParanoid" id="G9MIC3"/>
<proteinExistence type="predicted"/>
<evidence type="ECO:0000313" key="4">
    <source>
        <dbReference type="Proteomes" id="UP000007115"/>
    </source>
</evidence>
<dbReference type="EMBL" id="ABDF02000003">
    <property type="protein sequence ID" value="EHK25240.1"/>
    <property type="molecule type" value="Genomic_DNA"/>
</dbReference>
<gene>
    <name evidence="3" type="ORF">TRIVIDRAFT_61941</name>
</gene>
<keyword evidence="1" id="KW-0175">Coiled coil</keyword>
<dbReference type="Proteomes" id="UP000007115">
    <property type="component" value="Unassembled WGS sequence"/>
</dbReference>
<feature type="compositionally biased region" description="Acidic residues" evidence="2">
    <location>
        <begin position="43"/>
        <end position="70"/>
    </location>
</feature>
<feature type="region of interest" description="Disordered" evidence="2">
    <location>
        <begin position="30"/>
        <end position="89"/>
    </location>
</feature>
<dbReference type="GeneID" id="25796293"/>
<dbReference type="RefSeq" id="XP_013959451.1">
    <property type="nucleotide sequence ID" value="XM_014103976.1"/>
</dbReference>
<comment type="caution">
    <text evidence="3">The sequence shown here is derived from an EMBL/GenBank/DDBJ whole genome shotgun (WGS) entry which is preliminary data.</text>
</comment>
<evidence type="ECO:0000256" key="2">
    <source>
        <dbReference type="SAM" id="MobiDB-lite"/>
    </source>
</evidence>
<evidence type="ECO:0000313" key="3">
    <source>
        <dbReference type="EMBL" id="EHK25240.1"/>
    </source>
</evidence>
<keyword evidence="4" id="KW-1185">Reference proteome</keyword>
<feature type="coiled-coil region" evidence="1">
    <location>
        <begin position="97"/>
        <end position="219"/>
    </location>
</feature>
<dbReference type="AlphaFoldDB" id="G9MIC3"/>
<dbReference type="VEuPathDB" id="FungiDB:TRIVIDRAFT_61941"/>